<keyword evidence="2" id="KW-1185">Reference proteome</keyword>
<dbReference type="RefSeq" id="WP_070064681.1">
    <property type="nucleotide sequence ID" value="NZ_MJMG01000001.1"/>
</dbReference>
<dbReference type="AlphaFoldDB" id="A0A1E7QKM5"/>
<protein>
    <submittedName>
        <fullName evidence="1">Uncharacterized protein</fullName>
    </submittedName>
</protein>
<sequence length="67" mass="7343">MALSCATDATLYSNEGRAAFYPAISLKTENKQEEVNKSQSKKEHDCVQPGVLEAVDVDKVNSDVKQL</sequence>
<comment type="caution">
    <text evidence="1">The sequence shown here is derived from an EMBL/GenBank/DDBJ whole genome shotgun (WGS) entry which is preliminary data.</text>
</comment>
<reference evidence="1 2" key="1">
    <citation type="submission" date="2016-09" db="EMBL/GenBank/DDBJ databases">
        <title>Genomic evidence for plant-parasitic nematodes as the earliest Wolbachia hosts.</title>
        <authorList>
            <person name="Brown A.M."/>
            <person name="Wasala S.K."/>
            <person name="Howe D.K."/>
            <person name="Peetz A.B."/>
            <person name="Zasada I.A."/>
            <person name="Denver D.R."/>
        </authorList>
    </citation>
    <scope>NUCLEOTIDE SEQUENCE [LARGE SCALE GENOMIC DNA]</scope>
    <source>
        <strain evidence="2">wPpe</strain>
    </source>
</reference>
<gene>
    <name evidence="1" type="ORF">BIY23_00895</name>
</gene>
<name>A0A1E7QKM5_WOLPI</name>
<evidence type="ECO:0000313" key="2">
    <source>
        <dbReference type="Proteomes" id="UP000175679"/>
    </source>
</evidence>
<evidence type="ECO:0000313" key="1">
    <source>
        <dbReference type="EMBL" id="OEY87031.1"/>
    </source>
</evidence>
<dbReference type="Proteomes" id="UP000175679">
    <property type="component" value="Unassembled WGS sequence"/>
</dbReference>
<proteinExistence type="predicted"/>
<dbReference type="EMBL" id="MJMG01000001">
    <property type="protein sequence ID" value="OEY87031.1"/>
    <property type="molecule type" value="Genomic_DNA"/>
</dbReference>
<accession>A0A1E7QKM5</accession>
<organism evidence="1 2">
    <name type="scientific">Wolbachia pipientis</name>
    <dbReference type="NCBI Taxonomy" id="955"/>
    <lineage>
        <taxon>Bacteria</taxon>
        <taxon>Pseudomonadati</taxon>
        <taxon>Pseudomonadota</taxon>
        <taxon>Alphaproteobacteria</taxon>
        <taxon>Rickettsiales</taxon>
        <taxon>Anaplasmataceae</taxon>
        <taxon>Wolbachieae</taxon>
        <taxon>Wolbachia</taxon>
    </lineage>
</organism>